<dbReference type="AlphaFoldDB" id="A0AAV4PCJ7"/>
<name>A0AAV4PCJ7_9ARAC</name>
<evidence type="ECO:0000313" key="1">
    <source>
        <dbReference type="EMBL" id="GIX93431.1"/>
    </source>
</evidence>
<comment type="caution">
    <text evidence="1">The sequence shown here is derived from an EMBL/GenBank/DDBJ whole genome shotgun (WGS) entry which is preliminary data.</text>
</comment>
<accession>A0AAV4PCJ7</accession>
<protein>
    <submittedName>
        <fullName evidence="1">Uncharacterized protein</fullName>
    </submittedName>
</protein>
<dbReference type="EMBL" id="BPLQ01002493">
    <property type="protein sequence ID" value="GIX93431.1"/>
    <property type="molecule type" value="Genomic_DNA"/>
</dbReference>
<gene>
    <name evidence="1" type="ORF">CDAR_476001</name>
</gene>
<keyword evidence="2" id="KW-1185">Reference proteome</keyword>
<organism evidence="1 2">
    <name type="scientific">Caerostris darwini</name>
    <dbReference type="NCBI Taxonomy" id="1538125"/>
    <lineage>
        <taxon>Eukaryota</taxon>
        <taxon>Metazoa</taxon>
        <taxon>Ecdysozoa</taxon>
        <taxon>Arthropoda</taxon>
        <taxon>Chelicerata</taxon>
        <taxon>Arachnida</taxon>
        <taxon>Araneae</taxon>
        <taxon>Araneomorphae</taxon>
        <taxon>Entelegynae</taxon>
        <taxon>Araneoidea</taxon>
        <taxon>Araneidae</taxon>
        <taxon>Caerostris</taxon>
    </lineage>
</organism>
<sequence>MQAEDPIDSSFCHLHSEEHTLLQFLAAPELKLLREKSEEEDNGIEPSFPSPSFDFLDSAIIAPLCSTNPGDEEHFSHIDRRICVAKSLNNCSFPEKKHDACSTITSKLFFLTVQAEDPIDSTFCLLHSEKNWKRTLLQFLTPPHLELLREKRRGGRQRNLIILPPFLPSTSRIQQLSPLLFHRSWISVG</sequence>
<proteinExistence type="predicted"/>
<reference evidence="1 2" key="1">
    <citation type="submission" date="2021-06" db="EMBL/GenBank/DDBJ databases">
        <title>Caerostris darwini draft genome.</title>
        <authorList>
            <person name="Kono N."/>
            <person name="Arakawa K."/>
        </authorList>
    </citation>
    <scope>NUCLEOTIDE SEQUENCE [LARGE SCALE GENOMIC DNA]</scope>
</reference>
<dbReference type="Proteomes" id="UP001054837">
    <property type="component" value="Unassembled WGS sequence"/>
</dbReference>
<evidence type="ECO:0000313" key="2">
    <source>
        <dbReference type="Proteomes" id="UP001054837"/>
    </source>
</evidence>